<proteinExistence type="predicted"/>
<dbReference type="AlphaFoldDB" id="A0A1Q3AEW9"/>
<evidence type="ECO:0000313" key="9">
    <source>
        <dbReference type="EMBL" id="GAV54284.1"/>
    </source>
</evidence>
<evidence type="ECO:0000256" key="5">
    <source>
        <dbReference type="ARBA" id="ARBA00023242"/>
    </source>
</evidence>
<dbReference type="GO" id="GO:0000981">
    <property type="term" value="F:DNA-binding transcription factor activity, RNA polymerase II-specific"/>
    <property type="evidence" value="ECO:0007669"/>
    <property type="project" value="InterPro"/>
</dbReference>
<dbReference type="PANTHER" id="PTHR47424">
    <property type="entry name" value="REGULATORY PROTEIN GAL4"/>
    <property type="match status" value="1"/>
</dbReference>
<feature type="coiled-coil region" evidence="6">
    <location>
        <begin position="77"/>
        <end position="111"/>
    </location>
</feature>
<dbReference type="GO" id="GO:0008270">
    <property type="term" value="F:zinc ion binding"/>
    <property type="evidence" value="ECO:0007669"/>
    <property type="project" value="InterPro"/>
</dbReference>
<dbReference type="Gene3D" id="4.10.240.10">
    <property type="entry name" value="Zn(2)-C6 fungal-type DNA-binding domain"/>
    <property type="match status" value="1"/>
</dbReference>
<feature type="region of interest" description="Disordered" evidence="7">
    <location>
        <begin position="1"/>
        <end position="37"/>
    </location>
</feature>
<dbReference type="EMBL" id="BDGX01000038">
    <property type="protein sequence ID" value="GAV54284.1"/>
    <property type="molecule type" value="Genomic_DNA"/>
</dbReference>
<dbReference type="InterPro" id="IPR036864">
    <property type="entry name" value="Zn2-C6_fun-type_DNA-bd_sf"/>
</dbReference>
<name>A0A1Q3AEW9_ZYGRO</name>
<dbReference type="SMART" id="SM00906">
    <property type="entry name" value="Fungal_trans"/>
    <property type="match status" value="1"/>
</dbReference>
<keyword evidence="2" id="KW-0862">Zinc</keyword>
<dbReference type="PROSITE" id="PS50048">
    <property type="entry name" value="ZN2_CY6_FUNGAL_2"/>
    <property type="match status" value="1"/>
</dbReference>
<dbReference type="CDD" id="cd00067">
    <property type="entry name" value="GAL4"/>
    <property type="match status" value="1"/>
</dbReference>
<dbReference type="GO" id="GO:0003677">
    <property type="term" value="F:DNA binding"/>
    <property type="evidence" value="ECO:0007669"/>
    <property type="project" value="InterPro"/>
</dbReference>
<keyword evidence="6" id="KW-0175">Coiled coil</keyword>
<gene>
    <name evidence="9" type="ORF">ZYGR_0AL00160</name>
</gene>
<dbReference type="Proteomes" id="UP000187013">
    <property type="component" value="Unassembled WGS sequence"/>
</dbReference>
<evidence type="ECO:0000256" key="2">
    <source>
        <dbReference type="ARBA" id="ARBA00022833"/>
    </source>
</evidence>
<keyword evidence="1" id="KW-0479">Metal-binding</keyword>
<evidence type="ECO:0000313" key="10">
    <source>
        <dbReference type="Proteomes" id="UP000187013"/>
    </source>
</evidence>
<dbReference type="CDD" id="cd12148">
    <property type="entry name" value="fungal_TF_MHR"/>
    <property type="match status" value="1"/>
</dbReference>
<dbReference type="GO" id="GO:0006351">
    <property type="term" value="P:DNA-templated transcription"/>
    <property type="evidence" value="ECO:0007669"/>
    <property type="project" value="InterPro"/>
</dbReference>
<keyword evidence="3" id="KW-0805">Transcription regulation</keyword>
<dbReference type="InterPro" id="IPR001138">
    <property type="entry name" value="Zn2Cys6_DnaBD"/>
</dbReference>
<evidence type="ECO:0000256" key="1">
    <source>
        <dbReference type="ARBA" id="ARBA00022723"/>
    </source>
</evidence>
<sequence>MQREFVGEEIGEKYDTGDEDTPSSSSSAGYVRKPSKRSTLACVRCRRKHVKCPGGDPCSKCATARIACEYLEPNKKLTVSMKYLQQLQENLADLKRENVKLQSIVNSTNSDVMEPRFREGATANGNAAPAEVSSQKDVTLDDDAYDIEKEDTEELDSATSGGEMELVSNFAQRSGRLVESRTGQRYFVGSSSMTLFGLEIQSLLSKYLSDRGENEEGNTMANNEAYKENVLLQGPQSNLGQIDVLQEEGNAYKIVLNKNEGNDDISVNFTLPSYSYAIFLVDTFITYNDGCFYFFNEGMVKHGLKIAYEGGAFYNDRTLQTIWFCKVLLIFAIGEMYLGTSNNMNGNKIKDNAKLPGSGFFEEASQIFSCLFSSGRIESVTKEGGIEVMLLYAFYLQVADCTVASYFYFGQALRACLISGMHVDAQRDNLTRFELEHRRRLWWTVYMFERMLSSKAGLPLSFTDNTISTELPGDFDMSKPPPGCEHYIFPEAEYIINCVKIVRINAQILNKLYQRQPNTNILAALKGVVKQLLQWRNSLPSFLQVDFTEKHLKISRLCANLFTEYFQGMNLAIRPLLFHFASVQLKKFRGSNTYINLQNYSSTISALLNCSLQASVNTIRSLWALMDQNMVALFGYMDREYLFTASCTLVLFNAAFGIHEQTYEHLDHALNIFTKMRNLGNNPAGLRRSQLLTLMANFDFHGIMKDMISTHNDTLKPDTQYDAHNFRNVNIVSQTMTDSASLSDIINATLAKSSQINLTKQETQIMEKNSNQFDPLNAADDGELQNLLDKMTKVSQTDNKLWKEISDQAMWLGSAMDPTIAPGNEMDFGQGKGSNY</sequence>
<dbReference type="InterPro" id="IPR007219">
    <property type="entry name" value="XnlR_reg_dom"/>
</dbReference>
<evidence type="ECO:0000256" key="4">
    <source>
        <dbReference type="ARBA" id="ARBA00023163"/>
    </source>
</evidence>
<dbReference type="SMART" id="SM00066">
    <property type="entry name" value="GAL4"/>
    <property type="match status" value="1"/>
</dbReference>
<evidence type="ECO:0000256" key="6">
    <source>
        <dbReference type="SAM" id="Coils"/>
    </source>
</evidence>
<keyword evidence="5" id="KW-0539">Nucleus</keyword>
<keyword evidence="4" id="KW-0804">Transcription</keyword>
<protein>
    <recommendedName>
        <fullName evidence="8">Zn(2)-C6 fungal-type domain-containing protein</fullName>
    </recommendedName>
</protein>
<dbReference type="Pfam" id="PF00172">
    <property type="entry name" value="Zn_clus"/>
    <property type="match status" value="1"/>
</dbReference>
<evidence type="ECO:0000256" key="7">
    <source>
        <dbReference type="SAM" id="MobiDB-lite"/>
    </source>
</evidence>
<organism evidence="9 10">
    <name type="scientific">Zygosaccharomyces rouxii</name>
    <dbReference type="NCBI Taxonomy" id="4956"/>
    <lineage>
        <taxon>Eukaryota</taxon>
        <taxon>Fungi</taxon>
        <taxon>Dikarya</taxon>
        <taxon>Ascomycota</taxon>
        <taxon>Saccharomycotina</taxon>
        <taxon>Saccharomycetes</taxon>
        <taxon>Saccharomycetales</taxon>
        <taxon>Saccharomycetaceae</taxon>
        <taxon>Zygosaccharomyces</taxon>
    </lineage>
</organism>
<accession>A0A1Q3AEW9</accession>
<dbReference type="OrthoDB" id="2110361at2759"/>
<evidence type="ECO:0000259" key="8">
    <source>
        <dbReference type="PROSITE" id="PS50048"/>
    </source>
</evidence>
<dbReference type="SUPFAM" id="SSF57701">
    <property type="entry name" value="Zn2/Cys6 DNA-binding domain"/>
    <property type="match status" value="1"/>
</dbReference>
<dbReference type="InterPro" id="IPR051127">
    <property type="entry name" value="Fungal_SecMet_Regulators"/>
</dbReference>
<comment type="caution">
    <text evidence="9">The sequence shown here is derived from an EMBL/GenBank/DDBJ whole genome shotgun (WGS) entry which is preliminary data.</text>
</comment>
<evidence type="ECO:0000256" key="3">
    <source>
        <dbReference type="ARBA" id="ARBA00023015"/>
    </source>
</evidence>
<dbReference type="Pfam" id="PF04082">
    <property type="entry name" value="Fungal_trans"/>
    <property type="match status" value="1"/>
</dbReference>
<feature type="domain" description="Zn(2)-C6 fungal-type" evidence="8">
    <location>
        <begin position="41"/>
        <end position="70"/>
    </location>
</feature>
<feature type="compositionally biased region" description="Basic and acidic residues" evidence="7">
    <location>
        <begin position="1"/>
        <end position="16"/>
    </location>
</feature>
<reference evidence="9 10" key="1">
    <citation type="submission" date="2016-08" db="EMBL/GenBank/DDBJ databases">
        <title>Draft genome sequence of allopolyploid Zygosaccharomyces rouxii.</title>
        <authorList>
            <person name="Watanabe J."/>
            <person name="Uehara K."/>
            <person name="Mogi Y."/>
            <person name="Tsukioka Y."/>
        </authorList>
    </citation>
    <scope>NUCLEOTIDE SEQUENCE [LARGE SCALE GENOMIC DNA]</scope>
    <source>
        <strain evidence="9 10">NBRC 110957</strain>
    </source>
</reference>
<dbReference type="PROSITE" id="PS00463">
    <property type="entry name" value="ZN2_CY6_FUNGAL_1"/>
    <property type="match status" value="1"/>
</dbReference>
<dbReference type="PANTHER" id="PTHR47424:SF6">
    <property type="entry name" value="PROLINE UTILIZATION TRANS-ACTIVATOR"/>
    <property type="match status" value="1"/>
</dbReference>